<dbReference type="EMBL" id="JBIXLL010000007">
    <property type="protein sequence ID" value="MFJ5430141.1"/>
    <property type="molecule type" value="Genomic_DNA"/>
</dbReference>
<keyword evidence="4" id="KW-0029">Amino-acid transport</keyword>
<evidence type="ECO:0000256" key="1">
    <source>
        <dbReference type="ARBA" id="ARBA00004651"/>
    </source>
</evidence>
<evidence type="ECO:0000256" key="6">
    <source>
        <dbReference type="ARBA" id="ARBA00023136"/>
    </source>
</evidence>
<keyword evidence="5 7" id="KW-1133">Transmembrane helix</keyword>
<dbReference type="InterPro" id="IPR001123">
    <property type="entry name" value="LeuE-type"/>
</dbReference>
<dbReference type="Proteomes" id="UP001617689">
    <property type="component" value="Unassembled WGS sequence"/>
</dbReference>
<feature type="transmembrane region" description="Helical" evidence="7">
    <location>
        <begin position="187"/>
        <end position="206"/>
    </location>
</feature>
<feature type="transmembrane region" description="Helical" evidence="7">
    <location>
        <begin position="113"/>
        <end position="134"/>
    </location>
</feature>
<keyword evidence="6 7" id="KW-0472">Membrane</keyword>
<reference evidence="8 9" key="1">
    <citation type="submission" date="2024-10" db="EMBL/GenBank/DDBJ databases">
        <authorList>
            <person name="Lu C.-H."/>
        </authorList>
    </citation>
    <scope>NUCLEOTIDE SEQUENCE [LARGE SCALE GENOMIC DNA]</scope>
    <source>
        <strain evidence="8 9">22ZTDG03-2</strain>
    </source>
</reference>
<dbReference type="Pfam" id="PF01810">
    <property type="entry name" value="LysE"/>
    <property type="match status" value="1"/>
</dbReference>
<evidence type="ECO:0000313" key="8">
    <source>
        <dbReference type="EMBL" id="MFJ5430141.1"/>
    </source>
</evidence>
<comment type="subcellular location">
    <subcellularLocation>
        <location evidence="1">Cell membrane</location>
        <topology evidence="1">Multi-pass membrane protein</topology>
    </subcellularLocation>
</comment>
<dbReference type="PIRSF" id="PIRSF006324">
    <property type="entry name" value="LeuE"/>
    <property type="match status" value="1"/>
</dbReference>
<keyword evidence="4" id="KW-0813">Transport</keyword>
<dbReference type="PANTHER" id="PTHR30086:SF20">
    <property type="entry name" value="ARGININE EXPORTER PROTEIN ARGO-RELATED"/>
    <property type="match status" value="1"/>
</dbReference>
<evidence type="ECO:0000313" key="9">
    <source>
        <dbReference type="Proteomes" id="UP001617689"/>
    </source>
</evidence>
<feature type="transmembrane region" description="Helical" evidence="7">
    <location>
        <begin position="146"/>
        <end position="166"/>
    </location>
</feature>
<dbReference type="PANTHER" id="PTHR30086">
    <property type="entry name" value="ARGININE EXPORTER PROTEIN ARGO"/>
    <property type="match status" value="1"/>
</dbReference>
<organism evidence="8 9">
    <name type="scientific">Pectobacterium actinidiae</name>
    <dbReference type="NCBI Taxonomy" id="1507808"/>
    <lineage>
        <taxon>Bacteria</taxon>
        <taxon>Pseudomonadati</taxon>
        <taxon>Pseudomonadota</taxon>
        <taxon>Gammaproteobacteria</taxon>
        <taxon>Enterobacterales</taxon>
        <taxon>Pectobacteriaceae</taxon>
        <taxon>Pectobacterium</taxon>
    </lineage>
</organism>
<feature type="transmembrane region" description="Helical" evidence="7">
    <location>
        <begin position="40"/>
        <end position="65"/>
    </location>
</feature>
<feature type="transmembrane region" description="Helical" evidence="7">
    <location>
        <begin position="6"/>
        <end position="28"/>
    </location>
</feature>
<evidence type="ECO:0000256" key="7">
    <source>
        <dbReference type="SAM" id="Phobius"/>
    </source>
</evidence>
<comment type="caution">
    <text evidence="8">The sequence shown here is derived from an EMBL/GenBank/DDBJ whole genome shotgun (WGS) entry which is preliminary data.</text>
</comment>
<keyword evidence="9" id="KW-1185">Reference proteome</keyword>
<gene>
    <name evidence="8" type="ORF">ACIPUP_13355</name>
</gene>
<evidence type="ECO:0000256" key="3">
    <source>
        <dbReference type="ARBA" id="ARBA00022692"/>
    </source>
</evidence>
<keyword evidence="2" id="KW-1003">Cell membrane</keyword>
<name>A0ABW8GCP0_9GAMM</name>
<keyword evidence="3 7" id="KW-0812">Transmembrane</keyword>
<sequence length="207" mass="22646">MDIHVWFYFALACCGLALTPGPNALLVITHSIRFGPVITLYTILGGILAFALLMIVSMFGIDVLLKTYPSFLTYIKLAGGMYLIWLGLKQWRLRTLNMGEPAQLMVSINRLSLFTQGVASAGANPKVFLFFGAFLTQFIDPTKDTLLQFAVMVATFAAVEFLAELAELAINLAAGRFRSYLAAHGKAFSMICGTIFIMIGGVVLFIK</sequence>
<proteinExistence type="predicted"/>
<evidence type="ECO:0000256" key="4">
    <source>
        <dbReference type="ARBA" id="ARBA00022970"/>
    </source>
</evidence>
<evidence type="ECO:0000256" key="5">
    <source>
        <dbReference type="ARBA" id="ARBA00022989"/>
    </source>
</evidence>
<feature type="transmembrane region" description="Helical" evidence="7">
    <location>
        <begin position="71"/>
        <end position="88"/>
    </location>
</feature>
<dbReference type="RefSeq" id="WP_400396362.1">
    <property type="nucleotide sequence ID" value="NZ_JBIXLL010000007.1"/>
</dbReference>
<protein>
    <submittedName>
        <fullName evidence="8">LysE family translocator</fullName>
    </submittedName>
</protein>
<evidence type="ECO:0000256" key="2">
    <source>
        <dbReference type="ARBA" id="ARBA00022475"/>
    </source>
</evidence>
<accession>A0ABW8GCP0</accession>